<dbReference type="EMBL" id="CP038634">
    <property type="protein sequence ID" value="QBY51511.1"/>
    <property type="molecule type" value="Genomic_DNA"/>
</dbReference>
<evidence type="ECO:0000313" key="3">
    <source>
        <dbReference type="Proteomes" id="UP000295294"/>
    </source>
</evidence>
<feature type="transmembrane region" description="Helical" evidence="1">
    <location>
        <begin position="100"/>
        <end position="117"/>
    </location>
</feature>
<organism evidence="2 3">
    <name type="scientific">Cupriavidus oxalaticus</name>
    <dbReference type="NCBI Taxonomy" id="96344"/>
    <lineage>
        <taxon>Bacteria</taxon>
        <taxon>Pseudomonadati</taxon>
        <taxon>Pseudomonadota</taxon>
        <taxon>Betaproteobacteria</taxon>
        <taxon>Burkholderiales</taxon>
        <taxon>Burkholderiaceae</taxon>
        <taxon>Cupriavidus</taxon>
    </lineage>
</organism>
<evidence type="ECO:0000256" key="1">
    <source>
        <dbReference type="SAM" id="Phobius"/>
    </source>
</evidence>
<reference evidence="2 3" key="1">
    <citation type="submission" date="2019-03" db="EMBL/GenBank/DDBJ databases">
        <title>Efficiently degradation of phenoxyalkanoic acid herbicides by Cupriavidus oxalaticus strain X32.</title>
        <authorList>
            <person name="Sheng X."/>
        </authorList>
    </citation>
    <scope>NUCLEOTIDE SEQUENCE [LARGE SCALE GENOMIC DNA]</scope>
    <source>
        <strain evidence="2 3">X32</strain>
    </source>
</reference>
<name>A0A4P7LHW1_9BURK</name>
<dbReference type="Proteomes" id="UP000295294">
    <property type="component" value="Chromosome 1"/>
</dbReference>
<dbReference type="OrthoDB" id="121772at2"/>
<protein>
    <submittedName>
        <fullName evidence="2">DUF2127 domain-containing protein</fullName>
    </submittedName>
</protein>
<dbReference type="Pfam" id="PF09900">
    <property type="entry name" value="DUF2127"/>
    <property type="match status" value="1"/>
</dbReference>
<gene>
    <name evidence="2" type="ORF">E0W60_10500</name>
</gene>
<dbReference type="AlphaFoldDB" id="A0A4P7LHW1"/>
<dbReference type="RefSeq" id="WP_135703884.1">
    <property type="nucleotide sequence ID" value="NZ_CP038634.1"/>
</dbReference>
<keyword evidence="1" id="KW-0472">Membrane</keyword>
<keyword evidence="1" id="KW-1133">Transmembrane helix</keyword>
<proteinExistence type="predicted"/>
<keyword evidence="1" id="KW-0812">Transmembrane</keyword>
<feature type="transmembrane region" description="Helical" evidence="1">
    <location>
        <begin position="129"/>
        <end position="150"/>
    </location>
</feature>
<dbReference type="InterPro" id="IPR021125">
    <property type="entry name" value="DUF2127"/>
</dbReference>
<sequence length="156" mass="16669">MAKQGEGALGLKGIAMFEAAKGLLVIVAGLGLAALLHRDAQALAEAIIQRLHVNPASRYPTIFLSLLAHPDNARLWAIGGSAAVYALMRFAEAYGLWRGLAWGNWIGIWSGGIYIPLELYEAFVHPGWLHGGLAAANLLVVLYLAQGLLLRRMSAG</sequence>
<accession>A0A4P7LHW1</accession>
<evidence type="ECO:0000313" key="2">
    <source>
        <dbReference type="EMBL" id="QBY51511.1"/>
    </source>
</evidence>
<dbReference type="KEGG" id="cox:E0W60_10500"/>